<feature type="region of interest" description="Disordered" evidence="4">
    <location>
        <begin position="644"/>
        <end position="678"/>
    </location>
</feature>
<dbReference type="EMBL" id="CARXXK010000002">
    <property type="protein sequence ID" value="CAI6353012.1"/>
    <property type="molecule type" value="Genomic_DNA"/>
</dbReference>
<sequence>MKSSNNSKTNIDDISRETQRLISDSHVRLPYHKPKQKSLKDFLNRQKQSTEYHVSITGSKKLLHKAWELIESKEQTVEKFYNEESVQEENNEEVALDNSNTQAENNFSLNEKNYDKEITLNENHNNSLSEFNDDEENYDTNSIIASELSSEDEAIDDDDEDNSRQGKSLCPEEPLTEDETEVYTEDKLKRNIVKTFIDDEAESSELDCSSDDEDNRSNNFNNESGDEEDCVIEFSKNKKRRLVLLSESSDDDMDTRDENHSNTEIKLIPNLSPLFNDSEAIASTQQLMGFCSGQFQSQQLDVKVDDSQEVDNFEDNFDSEVTQNDADSIINEDDADDNVSLKLVSAKDFFIDEASQNDADSTTNEVDSNDDVSLKLVSAKDYFDDEVSLNGADSITNSLKLVSAKDYFNDEVTQNDADSITNENDNVSLKLVSAKDYFDDEVTQNDADEEDADDDNASLKLVSAKDFFDDEAELSESDWSSDDEDRLVGLNDKLEEEEGDKDKLDENIVKDGLDKIYMRQLLDDDKQQVTALKEMLLEDGELYSESNRKRKFQWDEADQNDVSLKRPLFSDNEDDNEDDALSDDDKTEQWRQERFKRESYLSEKNKYSDEEESDEESNNILQTSVSVVKKTHVVRYKNGKSKLISKTSDSEKKNESTEVNESTDETDPNSQTLSTNSTDTIKTNKITTNDFTDLQLVNVITSKHNKCIKGSFMKRTGDKLTNTLLFVNKKTTYNDGPNPKMYEEKTEMKSLSTITATATSNPFAYLMRNDKKNEVGVDLMKIEKTDTINLSKTLISVKNTSQLHQEKIQQTAKPNKSTNSILKQFE</sequence>
<protein>
    <recommendedName>
        <fullName evidence="7">Claspin</fullName>
    </recommendedName>
</protein>
<dbReference type="PANTHER" id="PTHR14396">
    <property type="entry name" value="CLASPIN"/>
    <property type="match status" value="1"/>
</dbReference>
<feature type="region of interest" description="Disordered" evidence="4">
    <location>
        <begin position="201"/>
        <end position="226"/>
    </location>
</feature>
<feature type="region of interest" description="Disordered" evidence="4">
    <location>
        <begin position="562"/>
        <end position="591"/>
    </location>
</feature>
<evidence type="ECO:0008006" key="7">
    <source>
        <dbReference type="Google" id="ProtNLM"/>
    </source>
</evidence>
<proteinExistence type="predicted"/>
<organism evidence="5 6">
    <name type="scientific">Macrosiphum euphorbiae</name>
    <name type="common">potato aphid</name>
    <dbReference type="NCBI Taxonomy" id="13131"/>
    <lineage>
        <taxon>Eukaryota</taxon>
        <taxon>Metazoa</taxon>
        <taxon>Ecdysozoa</taxon>
        <taxon>Arthropoda</taxon>
        <taxon>Hexapoda</taxon>
        <taxon>Insecta</taxon>
        <taxon>Pterygota</taxon>
        <taxon>Neoptera</taxon>
        <taxon>Paraneoptera</taxon>
        <taxon>Hemiptera</taxon>
        <taxon>Sternorrhyncha</taxon>
        <taxon>Aphidomorpha</taxon>
        <taxon>Aphidoidea</taxon>
        <taxon>Aphididae</taxon>
        <taxon>Macrosiphini</taxon>
        <taxon>Macrosiphum</taxon>
    </lineage>
</organism>
<feature type="region of interest" description="Disordered" evidence="4">
    <location>
        <begin position="473"/>
        <end position="502"/>
    </location>
</feature>
<dbReference type="AlphaFoldDB" id="A0AAV0WB74"/>
<dbReference type="InterPro" id="IPR024146">
    <property type="entry name" value="Claspin"/>
</dbReference>
<feature type="region of interest" description="Disordered" evidence="4">
    <location>
        <begin position="146"/>
        <end position="182"/>
    </location>
</feature>
<evidence type="ECO:0000256" key="3">
    <source>
        <dbReference type="ARBA" id="ARBA00023242"/>
    </source>
</evidence>
<keyword evidence="3" id="KW-0539">Nucleus</keyword>
<keyword evidence="2" id="KW-0597">Phosphoprotein</keyword>
<evidence type="ECO:0000313" key="5">
    <source>
        <dbReference type="EMBL" id="CAI6353012.1"/>
    </source>
</evidence>
<feature type="compositionally biased region" description="Acidic residues" evidence="4">
    <location>
        <begin position="571"/>
        <end position="582"/>
    </location>
</feature>
<evidence type="ECO:0000313" key="6">
    <source>
        <dbReference type="Proteomes" id="UP001160148"/>
    </source>
</evidence>
<gene>
    <name evidence="5" type="ORF">MEUPH1_LOCUS9187</name>
</gene>
<feature type="compositionally biased region" description="Acidic residues" evidence="4">
    <location>
        <begin position="473"/>
        <end position="485"/>
    </location>
</feature>
<comment type="subcellular location">
    <subcellularLocation>
        <location evidence="1">Nucleus</location>
    </subcellularLocation>
</comment>
<feature type="compositionally biased region" description="Acidic residues" evidence="4">
    <location>
        <begin position="149"/>
        <end position="161"/>
    </location>
</feature>
<feature type="compositionally biased region" description="Acidic residues" evidence="4">
    <location>
        <begin position="201"/>
        <end position="214"/>
    </location>
</feature>
<reference evidence="5 6" key="1">
    <citation type="submission" date="2023-01" db="EMBL/GenBank/DDBJ databases">
        <authorList>
            <person name="Whitehead M."/>
        </authorList>
    </citation>
    <scope>NUCLEOTIDE SEQUENCE [LARGE SCALE GENOMIC DNA]</scope>
</reference>
<keyword evidence="6" id="KW-1185">Reference proteome</keyword>
<dbReference type="GO" id="GO:0005634">
    <property type="term" value="C:nucleus"/>
    <property type="evidence" value="ECO:0007669"/>
    <property type="project" value="UniProtKB-SubCell"/>
</dbReference>
<dbReference type="Proteomes" id="UP001160148">
    <property type="component" value="Unassembled WGS sequence"/>
</dbReference>
<evidence type="ECO:0000256" key="4">
    <source>
        <dbReference type="SAM" id="MobiDB-lite"/>
    </source>
</evidence>
<dbReference type="GO" id="GO:0007095">
    <property type="term" value="P:mitotic G2 DNA damage checkpoint signaling"/>
    <property type="evidence" value="ECO:0007669"/>
    <property type="project" value="TreeGrafter"/>
</dbReference>
<dbReference type="PANTHER" id="PTHR14396:SF10">
    <property type="entry name" value="CLASPIN"/>
    <property type="match status" value="1"/>
</dbReference>
<accession>A0AAV0WB74</accession>
<evidence type="ECO:0000256" key="1">
    <source>
        <dbReference type="ARBA" id="ARBA00004123"/>
    </source>
</evidence>
<dbReference type="GO" id="GO:0010997">
    <property type="term" value="F:anaphase-promoting complex binding"/>
    <property type="evidence" value="ECO:0007669"/>
    <property type="project" value="TreeGrafter"/>
</dbReference>
<dbReference type="GO" id="GO:0033314">
    <property type="term" value="P:mitotic DNA replication checkpoint signaling"/>
    <property type="evidence" value="ECO:0007669"/>
    <property type="project" value="TreeGrafter"/>
</dbReference>
<name>A0AAV0WB74_9HEMI</name>
<evidence type="ECO:0000256" key="2">
    <source>
        <dbReference type="ARBA" id="ARBA00022553"/>
    </source>
</evidence>
<comment type="caution">
    <text evidence="5">The sequence shown here is derived from an EMBL/GenBank/DDBJ whole genome shotgun (WGS) entry which is preliminary data.</text>
</comment>